<sequence>MELPNLGAHTKGKHVTGGQDAKEDTINDQGDLIDDSQNHVSTLDVTAGGTFNLDTPQGNLDQYLESGLIRIIGTPGAGTTIIVPDGDKRVAFENSSGQSTTIDTVTGATPTRTLVDGSAKIFHVR</sequence>
<reference evidence="2" key="1">
    <citation type="journal article" date="2015" name="Nature">
        <title>Complex archaea that bridge the gap between prokaryotes and eukaryotes.</title>
        <authorList>
            <person name="Spang A."/>
            <person name="Saw J.H."/>
            <person name="Jorgensen S.L."/>
            <person name="Zaremba-Niedzwiedzka K."/>
            <person name="Martijn J."/>
            <person name="Lind A.E."/>
            <person name="van Eijk R."/>
            <person name="Schleper C."/>
            <person name="Guy L."/>
            <person name="Ettema T.J."/>
        </authorList>
    </citation>
    <scope>NUCLEOTIDE SEQUENCE</scope>
</reference>
<protein>
    <submittedName>
        <fullName evidence="2">Uncharacterized protein</fullName>
    </submittedName>
</protein>
<accession>A0A0F8XE36</accession>
<evidence type="ECO:0000256" key="1">
    <source>
        <dbReference type="SAM" id="MobiDB-lite"/>
    </source>
</evidence>
<evidence type="ECO:0000313" key="2">
    <source>
        <dbReference type="EMBL" id="KKK59225.1"/>
    </source>
</evidence>
<name>A0A0F8XE36_9ZZZZ</name>
<organism evidence="2">
    <name type="scientific">marine sediment metagenome</name>
    <dbReference type="NCBI Taxonomy" id="412755"/>
    <lineage>
        <taxon>unclassified sequences</taxon>
        <taxon>metagenomes</taxon>
        <taxon>ecological metagenomes</taxon>
    </lineage>
</organism>
<proteinExistence type="predicted"/>
<dbReference type="AlphaFoldDB" id="A0A0F8XE36"/>
<gene>
    <name evidence="2" type="ORF">LCGC14_3036530</name>
</gene>
<feature type="non-terminal residue" evidence="2">
    <location>
        <position position="125"/>
    </location>
</feature>
<comment type="caution">
    <text evidence="2">The sequence shown here is derived from an EMBL/GenBank/DDBJ whole genome shotgun (WGS) entry which is preliminary data.</text>
</comment>
<dbReference type="EMBL" id="LAZR01063587">
    <property type="protein sequence ID" value="KKK59225.1"/>
    <property type="molecule type" value="Genomic_DNA"/>
</dbReference>
<feature type="region of interest" description="Disordered" evidence="1">
    <location>
        <begin position="1"/>
        <end position="35"/>
    </location>
</feature>